<feature type="non-terminal residue" evidence="3">
    <location>
        <position position="1"/>
    </location>
</feature>
<feature type="transmembrane region" description="Helical" evidence="2">
    <location>
        <begin position="71"/>
        <end position="90"/>
    </location>
</feature>
<name>A0A267EEI9_9PLAT</name>
<evidence type="ECO:0000313" key="3">
    <source>
        <dbReference type="EMBL" id="PAA59981.1"/>
    </source>
</evidence>
<organism evidence="3 4">
    <name type="scientific">Macrostomum lignano</name>
    <dbReference type="NCBI Taxonomy" id="282301"/>
    <lineage>
        <taxon>Eukaryota</taxon>
        <taxon>Metazoa</taxon>
        <taxon>Spiralia</taxon>
        <taxon>Lophotrochozoa</taxon>
        <taxon>Platyhelminthes</taxon>
        <taxon>Rhabditophora</taxon>
        <taxon>Macrostomorpha</taxon>
        <taxon>Macrostomida</taxon>
        <taxon>Macrostomidae</taxon>
        <taxon>Macrostomum</taxon>
    </lineage>
</organism>
<gene>
    <name evidence="3" type="ORF">BOX15_Mlig014670g2</name>
</gene>
<keyword evidence="2" id="KW-0812">Transmembrane</keyword>
<keyword evidence="2" id="KW-0472">Membrane</keyword>
<proteinExistence type="predicted"/>
<accession>A0A267EEI9</accession>
<feature type="transmembrane region" description="Helical" evidence="2">
    <location>
        <begin position="42"/>
        <end position="64"/>
    </location>
</feature>
<dbReference type="Proteomes" id="UP000215902">
    <property type="component" value="Unassembled WGS sequence"/>
</dbReference>
<feature type="compositionally biased region" description="Low complexity" evidence="1">
    <location>
        <begin position="233"/>
        <end position="242"/>
    </location>
</feature>
<keyword evidence="2" id="KW-1133">Transmembrane helix</keyword>
<evidence type="ECO:0000256" key="1">
    <source>
        <dbReference type="SAM" id="MobiDB-lite"/>
    </source>
</evidence>
<dbReference type="EMBL" id="NIVC01002206">
    <property type="protein sequence ID" value="PAA59981.1"/>
    <property type="molecule type" value="Genomic_DNA"/>
</dbReference>
<dbReference type="AlphaFoldDB" id="A0A267EEI9"/>
<keyword evidence="4" id="KW-1185">Reference proteome</keyword>
<comment type="caution">
    <text evidence="3">The sequence shown here is derived from an EMBL/GenBank/DDBJ whole genome shotgun (WGS) entry which is preliminary data.</text>
</comment>
<protein>
    <submittedName>
        <fullName evidence="3">Uncharacterized protein</fullName>
    </submittedName>
</protein>
<feature type="region of interest" description="Disordered" evidence="1">
    <location>
        <begin position="189"/>
        <end position="248"/>
    </location>
</feature>
<evidence type="ECO:0000256" key="2">
    <source>
        <dbReference type="SAM" id="Phobius"/>
    </source>
</evidence>
<evidence type="ECO:0000313" key="4">
    <source>
        <dbReference type="Proteomes" id="UP000215902"/>
    </source>
</evidence>
<feature type="transmembrane region" description="Helical" evidence="2">
    <location>
        <begin position="147"/>
        <end position="171"/>
    </location>
</feature>
<feature type="transmembrane region" description="Helical" evidence="2">
    <location>
        <begin position="102"/>
        <end position="126"/>
    </location>
</feature>
<feature type="compositionally biased region" description="Basic and acidic residues" evidence="1">
    <location>
        <begin position="192"/>
        <end position="204"/>
    </location>
</feature>
<reference evidence="3 4" key="1">
    <citation type="submission" date="2017-06" db="EMBL/GenBank/DDBJ databases">
        <title>A platform for efficient transgenesis in Macrostomum lignano, a flatworm model organism for stem cell research.</title>
        <authorList>
            <person name="Berezikov E."/>
        </authorList>
    </citation>
    <scope>NUCLEOTIDE SEQUENCE [LARGE SCALE GENOMIC DNA]</scope>
    <source>
        <strain evidence="3">DV1</strain>
        <tissue evidence="3">Whole organism</tissue>
    </source>
</reference>
<sequence>RHMQSYTAGSVELARIGHGNVHMESQQPVIVTKQKVSNREQFFMAIPPILMIWSGLILLFEVITIGFRRNYAVYGSGIWVGLSATGFSWLLSASLGRSSQSWSAGLTAGGSALLAVLAAGLAVAGFELHRAKLRLSQPGSCAASGKLVMAKCAFQLVGYAAFAALAGAVLYRTVGRLCSAAGDQEAQIPAPETKDLLNRGDGRKQPRGSALATPSQPQMPPPERRQQPPQPKPRQSIQQQRSVQLNTA</sequence>